<dbReference type="NCBIfam" id="TIGR02251">
    <property type="entry name" value="HIF-SF_euk"/>
    <property type="match status" value="1"/>
</dbReference>
<dbReference type="InterPro" id="IPR023214">
    <property type="entry name" value="HAD_sf"/>
</dbReference>
<keyword evidence="4" id="KW-1185">Reference proteome</keyword>
<dbReference type="Pfam" id="PF03031">
    <property type="entry name" value="NIF"/>
    <property type="match status" value="1"/>
</dbReference>
<dbReference type="SMART" id="SM00577">
    <property type="entry name" value="CPDc"/>
    <property type="match status" value="1"/>
</dbReference>
<evidence type="ECO:0000313" key="3">
    <source>
        <dbReference type="EMBL" id="OHT12787.1"/>
    </source>
</evidence>
<evidence type="ECO:0000313" key="4">
    <source>
        <dbReference type="Proteomes" id="UP000179807"/>
    </source>
</evidence>
<reference evidence="3" key="1">
    <citation type="submission" date="2016-10" db="EMBL/GenBank/DDBJ databases">
        <authorList>
            <person name="Benchimol M."/>
            <person name="Almeida L.G."/>
            <person name="Vasconcelos A.T."/>
            <person name="Perreira-Neves A."/>
            <person name="Rosa I.A."/>
            <person name="Tasca T."/>
            <person name="Bogo M.R."/>
            <person name="de Souza W."/>
        </authorList>
    </citation>
    <scope>NUCLEOTIDE SEQUENCE [LARGE SCALE GENOMIC DNA]</scope>
    <source>
        <strain evidence="3">K</strain>
    </source>
</reference>
<dbReference type="EMBL" id="MLAK01000555">
    <property type="protein sequence ID" value="OHT12787.1"/>
    <property type="molecule type" value="Genomic_DNA"/>
</dbReference>
<feature type="compositionally biased region" description="Polar residues" evidence="1">
    <location>
        <begin position="1"/>
        <end position="31"/>
    </location>
</feature>
<dbReference type="PROSITE" id="PS50969">
    <property type="entry name" value="FCP1"/>
    <property type="match status" value="1"/>
</dbReference>
<dbReference type="InterPro" id="IPR004274">
    <property type="entry name" value="FCP1_dom"/>
</dbReference>
<name>A0A1J4KNH1_9EUKA</name>
<dbReference type="Gene3D" id="3.40.50.1000">
    <property type="entry name" value="HAD superfamily/HAD-like"/>
    <property type="match status" value="1"/>
</dbReference>
<dbReference type="OrthoDB" id="277011at2759"/>
<feature type="region of interest" description="Disordered" evidence="1">
    <location>
        <begin position="1"/>
        <end position="32"/>
    </location>
</feature>
<dbReference type="VEuPathDB" id="TrichDB:TRFO_17245"/>
<gene>
    <name evidence="3" type="ORF">TRFO_17245</name>
</gene>
<comment type="caution">
    <text evidence="3">The sequence shown here is derived from an EMBL/GenBank/DDBJ whole genome shotgun (WGS) entry which is preliminary data.</text>
</comment>
<dbReference type="RefSeq" id="XP_068365923.1">
    <property type="nucleotide sequence ID" value="XM_068499470.1"/>
</dbReference>
<sequence>MEQNNDSHLQRSNSVKNESSPGLTPGGNDNQLIKRYSLDPKQIQALESEINLVMQLDPQQNILASINRQSTTDIPFSTDIIEAQMEILKENSKKSVCCGGKARVENGIPNRPYSDYSIMHNSEKLLPPIEDTSKNTLVIDLDETLVHSSFAEMKGSDFSFVLNLEPQPYTIYVRVRPFAEEFIDKLSEYYELVIFTNSEQKYSEEVISRLDKNNKVKHRLFKNSLVDLNGAEVKDLSLLDRELKRTIIIDNNPFSYLLHPYNAVPVTTWYKDKEEKELQTIMEFLIENSKSTDVYSFLVQK</sequence>
<dbReference type="InterPro" id="IPR050365">
    <property type="entry name" value="TIM50"/>
</dbReference>
<evidence type="ECO:0000259" key="2">
    <source>
        <dbReference type="PROSITE" id="PS50969"/>
    </source>
</evidence>
<accession>A0A1J4KNH1</accession>
<proteinExistence type="predicted"/>
<organism evidence="3 4">
    <name type="scientific">Tritrichomonas foetus</name>
    <dbReference type="NCBI Taxonomy" id="1144522"/>
    <lineage>
        <taxon>Eukaryota</taxon>
        <taxon>Metamonada</taxon>
        <taxon>Parabasalia</taxon>
        <taxon>Tritrichomonadida</taxon>
        <taxon>Tritrichomonadidae</taxon>
        <taxon>Tritrichomonas</taxon>
    </lineage>
</organism>
<protein>
    <submittedName>
        <fullName evidence="3">NLI interacting factor-like phosphatase family protein</fullName>
    </submittedName>
</protein>
<dbReference type="AlphaFoldDB" id="A0A1J4KNH1"/>
<dbReference type="SUPFAM" id="SSF56784">
    <property type="entry name" value="HAD-like"/>
    <property type="match status" value="1"/>
</dbReference>
<dbReference type="CDD" id="cd07521">
    <property type="entry name" value="HAD_FCP1-like"/>
    <property type="match status" value="1"/>
</dbReference>
<dbReference type="InterPro" id="IPR036412">
    <property type="entry name" value="HAD-like_sf"/>
</dbReference>
<dbReference type="FunFam" id="3.40.50.1000:FF:000093">
    <property type="entry name" value="NLI interacting factor-like phosphatase family protein"/>
    <property type="match status" value="1"/>
</dbReference>
<dbReference type="InterPro" id="IPR011948">
    <property type="entry name" value="Dullard_phosphatase"/>
</dbReference>
<dbReference type="GeneID" id="94834174"/>
<feature type="domain" description="FCP1 homology" evidence="2">
    <location>
        <begin position="130"/>
        <end position="288"/>
    </location>
</feature>
<evidence type="ECO:0000256" key="1">
    <source>
        <dbReference type="SAM" id="MobiDB-lite"/>
    </source>
</evidence>
<dbReference type="Proteomes" id="UP000179807">
    <property type="component" value="Unassembled WGS sequence"/>
</dbReference>
<dbReference type="GO" id="GO:0016791">
    <property type="term" value="F:phosphatase activity"/>
    <property type="evidence" value="ECO:0007669"/>
    <property type="project" value="InterPro"/>
</dbReference>
<dbReference type="PANTHER" id="PTHR12210">
    <property type="entry name" value="DULLARD PROTEIN PHOSPHATASE"/>
    <property type="match status" value="1"/>
</dbReference>